<dbReference type="SMR" id="A2FTU7"/>
<dbReference type="VEuPathDB" id="TrichDB:TVAG_277380"/>
<dbReference type="KEGG" id="tva:4749366"/>
<evidence type="ECO:0000256" key="2">
    <source>
        <dbReference type="ARBA" id="ARBA00022741"/>
    </source>
</evidence>
<keyword evidence="5" id="KW-0411">Iron-sulfur</keyword>
<comment type="similarity">
    <text evidence="6">Belongs to the Mrp/NBP35 ATP-binding proteins family.</text>
</comment>
<dbReference type="STRING" id="5722.A2FTU7"/>
<evidence type="ECO:0000256" key="4">
    <source>
        <dbReference type="ARBA" id="ARBA00023004"/>
    </source>
</evidence>
<dbReference type="Pfam" id="PF10609">
    <property type="entry name" value="ParA"/>
    <property type="match status" value="1"/>
</dbReference>
<gene>
    <name evidence="7" type="ORF">TVAG_277380</name>
</gene>
<dbReference type="GO" id="GO:0140663">
    <property type="term" value="F:ATP-dependent FeS chaperone activity"/>
    <property type="evidence" value="ECO:0007669"/>
    <property type="project" value="InterPro"/>
</dbReference>
<organism evidence="7 8">
    <name type="scientific">Trichomonas vaginalis (strain ATCC PRA-98 / G3)</name>
    <dbReference type="NCBI Taxonomy" id="412133"/>
    <lineage>
        <taxon>Eukaryota</taxon>
        <taxon>Metamonada</taxon>
        <taxon>Parabasalia</taxon>
        <taxon>Trichomonadida</taxon>
        <taxon>Trichomonadidae</taxon>
        <taxon>Trichomonas</taxon>
    </lineage>
</organism>
<evidence type="ECO:0000256" key="6">
    <source>
        <dbReference type="ARBA" id="ARBA00024036"/>
    </source>
</evidence>
<keyword evidence="1" id="KW-0479">Metal-binding</keyword>
<name>A2FTU7_TRIV3</name>
<dbReference type="Proteomes" id="UP000001542">
    <property type="component" value="Unassembled WGS sequence"/>
</dbReference>
<dbReference type="SUPFAM" id="SSF52540">
    <property type="entry name" value="P-loop containing nucleoside triphosphate hydrolases"/>
    <property type="match status" value="1"/>
</dbReference>
<dbReference type="PANTHER" id="PTHR42961">
    <property type="entry name" value="IRON-SULFUR PROTEIN NUBPL"/>
    <property type="match status" value="1"/>
</dbReference>
<dbReference type="InParanoid" id="A2FTU7"/>
<dbReference type="InterPro" id="IPR027417">
    <property type="entry name" value="P-loop_NTPase"/>
</dbReference>
<dbReference type="EMBL" id="DS114018">
    <property type="protein sequence ID" value="EAX91668.1"/>
    <property type="molecule type" value="Genomic_DNA"/>
</dbReference>
<dbReference type="InterPro" id="IPR044304">
    <property type="entry name" value="NUBPL-like"/>
</dbReference>
<dbReference type="GO" id="GO:0046872">
    <property type="term" value="F:metal ion binding"/>
    <property type="evidence" value="ECO:0007669"/>
    <property type="project" value="UniProtKB-KW"/>
</dbReference>
<evidence type="ECO:0000256" key="5">
    <source>
        <dbReference type="ARBA" id="ARBA00023014"/>
    </source>
</evidence>
<evidence type="ECO:0000256" key="3">
    <source>
        <dbReference type="ARBA" id="ARBA00022840"/>
    </source>
</evidence>
<dbReference type="HAMAP" id="MF_02040">
    <property type="entry name" value="Mrp_NBP35"/>
    <property type="match status" value="1"/>
</dbReference>
<dbReference type="GO" id="GO:0016226">
    <property type="term" value="P:iron-sulfur cluster assembly"/>
    <property type="evidence" value="ECO:0000318"/>
    <property type="project" value="GO_Central"/>
</dbReference>
<dbReference type="GO" id="GO:0005524">
    <property type="term" value="F:ATP binding"/>
    <property type="evidence" value="ECO:0007669"/>
    <property type="project" value="UniProtKB-KW"/>
</dbReference>
<reference evidence="7" key="1">
    <citation type="submission" date="2006-10" db="EMBL/GenBank/DDBJ databases">
        <authorList>
            <person name="Amadeo P."/>
            <person name="Zhao Q."/>
            <person name="Wortman J."/>
            <person name="Fraser-Liggett C."/>
            <person name="Carlton J."/>
        </authorList>
    </citation>
    <scope>NUCLEOTIDE SEQUENCE</scope>
    <source>
        <strain evidence="7">G3</strain>
    </source>
</reference>
<dbReference type="InterPro" id="IPR000808">
    <property type="entry name" value="Mrp-like_CS"/>
</dbReference>
<dbReference type="Gene3D" id="3.40.50.300">
    <property type="entry name" value="P-loop containing nucleotide triphosphate hydrolases"/>
    <property type="match status" value="1"/>
</dbReference>
<keyword evidence="8" id="KW-1185">Reference proteome</keyword>
<keyword evidence="4" id="KW-0408">Iron</keyword>
<dbReference type="eggNOG" id="KOG3022">
    <property type="taxonomic scope" value="Eukaryota"/>
</dbReference>
<accession>A2FTU7</accession>
<keyword evidence="3" id="KW-0067">ATP-binding</keyword>
<protein>
    <submittedName>
        <fullName evidence="7">Mrp, putative</fullName>
    </submittedName>
</protein>
<dbReference type="CDD" id="cd02037">
    <property type="entry name" value="Mrp_NBP35"/>
    <property type="match status" value="1"/>
</dbReference>
<dbReference type="RefSeq" id="XP_001304598.1">
    <property type="nucleotide sequence ID" value="XM_001304597.1"/>
</dbReference>
<dbReference type="VEuPathDB" id="TrichDB:TVAGG3_0951410"/>
<dbReference type="OMA" id="CNHESHI"/>
<keyword evidence="2" id="KW-0547">Nucleotide-binding</keyword>
<dbReference type="AlphaFoldDB" id="A2FTU7"/>
<evidence type="ECO:0000313" key="8">
    <source>
        <dbReference type="Proteomes" id="UP000001542"/>
    </source>
</evidence>
<proteinExistence type="inferred from homology"/>
<dbReference type="FunFam" id="3.40.50.300:FF:003548">
    <property type="entry name" value="Iron-sulfur cluster carrier protein"/>
    <property type="match status" value="1"/>
</dbReference>
<dbReference type="OrthoDB" id="1741334at2759"/>
<sequence>MLTTFGKHFARGFAEAASKATKKKAAAAFGRKALPGIGRILMTTSCKGGVGKSTVALNTALALQKAGMRVGLFDADIYGPSVPTMLNTEGKPLYSDAEGNFIPVENYGMPTVSVGYGIGPKMAMLWKGPIVGKVISDFLRNAIWPELDYLVLDTPPGTGDVLMSIAQNVPVDGAIVVTQPQNVAVADVERNFDMFKHLKIKPVGIIQNMDGFRCAKCKTVTKIFPGDGAANLSKKYNVPLIGSIPIDPEIASSGDKGVPALLAHPDSEYAKIFEKIAKHVIEAIPKQKPRYPARQPVAIEKEESK</sequence>
<dbReference type="InterPro" id="IPR019591">
    <property type="entry name" value="Mrp/NBP35_ATP-bd"/>
</dbReference>
<evidence type="ECO:0000256" key="1">
    <source>
        <dbReference type="ARBA" id="ARBA00022723"/>
    </source>
</evidence>
<dbReference type="InterPro" id="IPR033756">
    <property type="entry name" value="YlxH/NBP35"/>
</dbReference>
<dbReference type="PANTHER" id="PTHR42961:SF2">
    <property type="entry name" value="IRON-SULFUR PROTEIN NUBPL"/>
    <property type="match status" value="1"/>
</dbReference>
<evidence type="ECO:0000313" key="7">
    <source>
        <dbReference type="EMBL" id="EAX91668.1"/>
    </source>
</evidence>
<dbReference type="PROSITE" id="PS01215">
    <property type="entry name" value="MRP"/>
    <property type="match status" value="1"/>
</dbReference>
<reference evidence="7" key="2">
    <citation type="journal article" date="2007" name="Science">
        <title>Draft genome sequence of the sexually transmitted pathogen Trichomonas vaginalis.</title>
        <authorList>
            <person name="Carlton J.M."/>
            <person name="Hirt R.P."/>
            <person name="Silva J.C."/>
            <person name="Delcher A.L."/>
            <person name="Schatz M."/>
            <person name="Zhao Q."/>
            <person name="Wortman J.R."/>
            <person name="Bidwell S.L."/>
            <person name="Alsmark U.C.M."/>
            <person name="Besteiro S."/>
            <person name="Sicheritz-Ponten T."/>
            <person name="Noel C.J."/>
            <person name="Dacks J.B."/>
            <person name="Foster P.G."/>
            <person name="Simillion C."/>
            <person name="Van de Peer Y."/>
            <person name="Miranda-Saavedra D."/>
            <person name="Barton G.J."/>
            <person name="Westrop G.D."/>
            <person name="Mueller S."/>
            <person name="Dessi D."/>
            <person name="Fiori P.L."/>
            <person name="Ren Q."/>
            <person name="Paulsen I."/>
            <person name="Zhang H."/>
            <person name="Bastida-Corcuera F.D."/>
            <person name="Simoes-Barbosa A."/>
            <person name="Brown M.T."/>
            <person name="Hayes R.D."/>
            <person name="Mukherjee M."/>
            <person name="Okumura C.Y."/>
            <person name="Schneider R."/>
            <person name="Smith A.J."/>
            <person name="Vanacova S."/>
            <person name="Villalvazo M."/>
            <person name="Haas B.J."/>
            <person name="Pertea M."/>
            <person name="Feldblyum T.V."/>
            <person name="Utterback T.R."/>
            <person name="Shu C.L."/>
            <person name="Osoegawa K."/>
            <person name="de Jong P.J."/>
            <person name="Hrdy I."/>
            <person name="Horvathova L."/>
            <person name="Zubacova Z."/>
            <person name="Dolezal P."/>
            <person name="Malik S.B."/>
            <person name="Logsdon J.M. Jr."/>
            <person name="Henze K."/>
            <person name="Gupta A."/>
            <person name="Wang C.C."/>
            <person name="Dunne R.L."/>
            <person name="Upcroft J.A."/>
            <person name="Upcroft P."/>
            <person name="White O."/>
            <person name="Salzberg S.L."/>
            <person name="Tang P."/>
            <person name="Chiu C.-H."/>
            <person name="Lee Y.-S."/>
            <person name="Embley T.M."/>
            <person name="Coombs G.H."/>
            <person name="Mottram J.C."/>
            <person name="Tachezy J."/>
            <person name="Fraser-Liggett C.M."/>
            <person name="Johnson P.J."/>
        </authorList>
    </citation>
    <scope>NUCLEOTIDE SEQUENCE [LARGE SCALE GENOMIC DNA]</scope>
    <source>
        <strain evidence="7">G3</strain>
    </source>
</reference>
<dbReference type="GO" id="GO:0051539">
    <property type="term" value="F:4 iron, 4 sulfur cluster binding"/>
    <property type="evidence" value="ECO:0000318"/>
    <property type="project" value="GO_Central"/>
</dbReference>